<comment type="caution">
    <text evidence="1">The sequence shown here is derived from an EMBL/GenBank/DDBJ whole genome shotgun (WGS) entry which is preliminary data.</text>
</comment>
<reference evidence="1 2" key="1">
    <citation type="submission" date="2016-01" db="EMBL/GenBank/DDBJ databases">
        <title>Whole genome sequencing of Myroides marinus L41.</title>
        <authorList>
            <person name="Hong K.W."/>
        </authorList>
    </citation>
    <scope>NUCLEOTIDE SEQUENCE [LARGE SCALE GENOMIC DNA]</scope>
    <source>
        <strain evidence="1 2">L41</strain>
    </source>
</reference>
<dbReference type="EMBL" id="LQNU01000094">
    <property type="protein sequence ID" value="KZE74332.1"/>
    <property type="molecule type" value="Genomic_DNA"/>
</dbReference>
<dbReference type="Gene3D" id="2.60.40.10">
    <property type="entry name" value="Immunoglobulins"/>
    <property type="match status" value="1"/>
</dbReference>
<dbReference type="AlphaFoldDB" id="A0A165QB97"/>
<evidence type="ECO:0000313" key="2">
    <source>
        <dbReference type="Proteomes" id="UP000076630"/>
    </source>
</evidence>
<proteinExistence type="predicted"/>
<organism evidence="1 2">
    <name type="scientific">Myroides marinus</name>
    <dbReference type="NCBI Taxonomy" id="703342"/>
    <lineage>
        <taxon>Bacteria</taxon>
        <taxon>Pseudomonadati</taxon>
        <taxon>Bacteroidota</taxon>
        <taxon>Flavobacteriia</taxon>
        <taxon>Flavobacteriales</taxon>
        <taxon>Flavobacteriaceae</taxon>
        <taxon>Myroides</taxon>
    </lineage>
</organism>
<dbReference type="Proteomes" id="UP000076630">
    <property type="component" value="Unassembled WGS sequence"/>
</dbReference>
<evidence type="ECO:0000313" key="1">
    <source>
        <dbReference type="EMBL" id="KZE74332.1"/>
    </source>
</evidence>
<sequence>MVIARSSLRTLFVFVFFLVIMQNSFGQVQTSANTQFDSPYIDMKEWRDVPIRHLYIHGGFKGTDTRFSFYFPVKDLYEGRFYQYITPFPDNENLSQNASFEEDKIGFSLTHGAYFIETNGGGKLKPNESQLITAYLANAACASYSRIIAAEIYGDHRPYGYCFGGSGGAYRTIGSIENTDGVWDGAVPYIMGSPMAIPNVFSVRMHAMRILKDKLLQVVDALEPGGSGDMYEGLNEIESAALKEVTEMGFEPKSWFGYKTMGVHGFSAIYQGMVSMDPEYFVDFWNKPGYLGYDQPNSFIKDRITQFSRIKAIVYENEAISLGLIPKPTKKERGTADLAWKGQGKNEDEELPIAFVLEDTLIDIDFLGGDLKLLDGDHADRIIQISKIDKNYVVIGVGEYPFISEVKVGDRILIDNSNFLAAQTYHRHQIPSVKEYPVWNQYLDLKGKPLYPQRKLLIAPIFTKSASGVLPSGKIKGKVIVLSSLWDREAFPWQADWYRSRVIEHLDEKIDENFRLWYTDRALHGDATLQEDPNRTISYLGVLQQALLDLSQWVEKGIEPPQSTQYKVENGQIIVSEKADERKGIQPIANLRVKDKKNYTTKVGKPVKFEVNIELPPHTGYIVRVEWDFENTGTFTKGKFRSGTSNTHVLVKDKHTFKTKGTYFPTVRVVSQREGIENTHYTLIQNLDRVRVIVD</sequence>
<dbReference type="InterPro" id="IPR013783">
    <property type="entry name" value="Ig-like_fold"/>
</dbReference>
<evidence type="ECO:0008006" key="3">
    <source>
        <dbReference type="Google" id="ProtNLM"/>
    </source>
</evidence>
<accession>A0A165QB97</accession>
<protein>
    <recommendedName>
        <fullName evidence="3">PKD domain-containing protein</fullName>
    </recommendedName>
</protein>
<gene>
    <name evidence="1" type="ORF">AV926_02095</name>
</gene>
<dbReference type="CDD" id="cd00146">
    <property type="entry name" value="PKD"/>
    <property type="match status" value="1"/>
</dbReference>
<keyword evidence="2" id="KW-1185">Reference proteome</keyword>
<name>A0A165QB97_9FLAO</name>